<gene>
    <name evidence="1" type="ORF">EVAR_54118_1</name>
</gene>
<name>A0A4C1YZH9_EUMVA</name>
<protein>
    <submittedName>
        <fullName evidence="1">Uncharacterized protein</fullName>
    </submittedName>
</protein>
<dbReference type="STRING" id="151549.A0A4C1YZH9"/>
<dbReference type="Gene3D" id="1.10.540.10">
    <property type="entry name" value="Acyl-CoA dehydrogenase/oxidase, N-terminal domain"/>
    <property type="match status" value="1"/>
</dbReference>
<evidence type="ECO:0000313" key="2">
    <source>
        <dbReference type="Proteomes" id="UP000299102"/>
    </source>
</evidence>
<accession>A0A4C1YZH9</accession>
<comment type="caution">
    <text evidence="1">The sequence shown here is derived from an EMBL/GenBank/DDBJ whole genome shotgun (WGS) entry which is preliminary data.</text>
</comment>
<dbReference type="EMBL" id="BGZK01001473">
    <property type="protein sequence ID" value="GBP80660.1"/>
    <property type="molecule type" value="Genomic_DNA"/>
</dbReference>
<evidence type="ECO:0000313" key="1">
    <source>
        <dbReference type="EMBL" id="GBP80660.1"/>
    </source>
</evidence>
<dbReference type="Proteomes" id="UP000299102">
    <property type="component" value="Unassembled WGS sequence"/>
</dbReference>
<dbReference type="InterPro" id="IPR037069">
    <property type="entry name" value="AcylCoA_DH/ox_N_sf"/>
</dbReference>
<dbReference type="GO" id="GO:0016627">
    <property type="term" value="F:oxidoreductase activity, acting on the CH-CH group of donors"/>
    <property type="evidence" value="ECO:0007669"/>
    <property type="project" value="InterPro"/>
</dbReference>
<dbReference type="OrthoDB" id="10262177at2759"/>
<keyword evidence="2" id="KW-1185">Reference proteome</keyword>
<sequence length="114" mass="12980">MFPLRRIVGRKIIEQWRAPAVSTTSSSMRAFSSEAPTPRPLTVLTEDELAMKETIRKLATEQIGPLVRKMDDEHRIDDSIRQLLFDNGVNTSLEPLVIVLVKYTYSTTHETLPL</sequence>
<organism evidence="1 2">
    <name type="scientific">Eumeta variegata</name>
    <name type="common">Bagworm moth</name>
    <name type="synonym">Eumeta japonica</name>
    <dbReference type="NCBI Taxonomy" id="151549"/>
    <lineage>
        <taxon>Eukaryota</taxon>
        <taxon>Metazoa</taxon>
        <taxon>Ecdysozoa</taxon>
        <taxon>Arthropoda</taxon>
        <taxon>Hexapoda</taxon>
        <taxon>Insecta</taxon>
        <taxon>Pterygota</taxon>
        <taxon>Neoptera</taxon>
        <taxon>Endopterygota</taxon>
        <taxon>Lepidoptera</taxon>
        <taxon>Glossata</taxon>
        <taxon>Ditrysia</taxon>
        <taxon>Tineoidea</taxon>
        <taxon>Psychidae</taxon>
        <taxon>Oiketicinae</taxon>
        <taxon>Eumeta</taxon>
    </lineage>
</organism>
<dbReference type="AlphaFoldDB" id="A0A4C1YZH9"/>
<dbReference type="GO" id="GO:0050660">
    <property type="term" value="F:flavin adenine dinucleotide binding"/>
    <property type="evidence" value="ECO:0007669"/>
    <property type="project" value="InterPro"/>
</dbReference>
<proteinExistence type="predicted"/>
<reference evidence="1 2" key="1">
    <citation type="journal article" date="2019" name="Commun. Biol.">
        <title>The bagworm genome reveals a unique fibroin gene that provides high tensile strength.</title>
        <authorList>
            <person name="Kono N."/>
            <person name="Nakamura H."/>
            <person name="Ohtoshi R."/>
            <person name="Tomita M."/>
            <person name="Numata K."/>
            <person name="Arakawa K."/>
        </authorList>
    </citation>
    <scope>NUCLEOTIDE SEQUENCE [LARGE SCALE GENOMIC DNA]</scope>
</reference>